<dbReference type="GO" id="GO:0005886">
    <property type="term" value="C:plasma membrane"/>
    <property type="evidence" value="ECO:0007669"/>
    <property type="project" value="UniProtKB-SubCell"/>
</dbReference>
<dbReference type="Proteomes" id="UP001161325">
    <property type="component" value="Unassembled WGS sequence"/>
</dbReference>
<sequence length="424" mass="43076">MAAPAVASNLLMTVFLAADAYWVGTRLGAASLAAVTASVFWVWMGISVAEMVSIGLTAVAARRHGERRPQDAARAAGDALLLTLALGVAAAVAGRVGLSWMFGAMGTPEEVTAIGREYLGLYVLAAPVLYGYFVVDATFRASGDTRTPFLILAASVVLALALDPLLILGLGGFPRLGIAGAALATVTTRSLAFVVGLALLVRRGMLRVGAPRARVMATIARIGLPTAATGVLFSVVYVVVARTASAFGTPALAALGLGFRVESWLYMIGVGFGAAAAAVVGQNLGAGLVERAERAGWSMLGAASVPAVVASAAALLAPEALAGVFTSDAAVIATTASYLRVAAVSQLVVCAEVVLEGALGGAGATVAPMVVSTTLTAARIPLATWAGARFGVDGLWWVIAATATARGLAMMALWRLGRWKRNVV</sequence>
<keyword evidence="6 10" id="KW-1133">Transmembrane helix</keyword>
<evidence type="ECO:0000256" key="8">
    <source>
        <dbReference type="ARBA" id="ARBA00023136"/>
    </source>
</evidence>
<keyword evidence="3" id="KW-0050">Antiport</keyword>
<dbReference type="InterPro" id="IPR050222">
    <property type="entry name" value="MATE_MdtK"/>
</dbReference>
<evidence type="ECO:0000256" key="10">
    <source>
        <dbReference type="SAM" id="Phobius"/>
    </source>
</evidence>
<organism evidence="11 12">
    <name type="scientific">Roseisolibacter agri</name>
    <dbReference type="NCBI Taxonomy" id="2014610"/>
    <lineage>
        <taxon>Bacteria</taxon>
        <taxon>Pseudomonadati</taxon>
        <taxon>Gemmatimonadota</taxon>
        <taxon>Gemmatimonadia</taxon>
        <taxon>Gemmatimonadales</taxon>
        <taxon>Gemmatimonadaceae</taxon>
        <taxon>Roseisolibacter</taxon>
    </lineage>
</organism>
<accession>A0AA37QDW4</accession>
<dbReference type="PIRSF" id="PIRSF006603">
    <property type="entry name" value="DinF"/>
    <property type="match status" value="1"/>
</dbReference>
<keyword evidence="8 10" id="KW-0472">Membrane</keyword>
<comment type="caution">
    <text evidence="11">The sequence shown here is derived from an EMBL/GenBank/DDBJ whole genome shotgun (WGS) entry which is preliminary data.</text>
</comment>
<keyword evidence="2" id="KW-0813">Transport</keyword>
<comment type="subcellular location">
    <subcellularLocation>
        <location evidence="1">Cell membrane</location>
        <topology evidence="1">Multi-pass membrane protein</topology>
    </subcellularLocation>
</comment>
<evidence type="ECO:0000256" key="6">
    <source>
        <dbReference type="ARBA" id="ARBA00022989"/>
    </source>
</evidence>
<dbReference type="EMBL" id="BRXS01000007">
    <property type="protein sequence ID" value="GLC27976.1"/>
    <property type="molecule type" value="Genomic_DNA"/>
</dbReference>
<protein>
    <recommendedName>
        <fullName evidence="9">Multidrug-efflux transporter</fullName>
    </recommendedName>
</protein>
<proteinExistence type="predicted"/>
<name>A0AA37QDW4_9BACT</name>
<keyword evidence="5 10" id="KW-0812">Transmembrane</keyword>
<dbReference type="InterPro" id="IPR002528">
    <property type="entry name" value="MATE_fam"/>
</dbReference>
<dbReference type="Pfam" id="PF01554">
    <property type="entry name" value="MatE"/>
    <property type="match status" value="2"/>
</dbReference>
<keyword evidence="4" id="KW-1003">Cell membrane</keyword>
<dbReference type="RefSeq" id="WP_284352403.1">
    <property type="nucleotide sequence ID" value="NZ_BRXS01000007.1"/>
</dbReference>
<evidence type="ECO:0000256" key="4">
    <source>
        <dbReference type="ARBA" id="ARBA00022475"/>
    </source>
</evidence>
<dbReference type="PANTHER" id="PTHR43298">
    <property type="entry name" value="MULTIDRUG RESISTANCE PROTEIN NORM-RELATED"/>
    <property type="match status" value="1"/>
</dbReference>
<evidence type="ECO:0000313" key="11">
    <source>
        <dbReference type="EMBL" id="GLC27976.1"/>
    </source>
</evidence>
<gene>
    <name evidence="11" type="ORF">rosag_44890</name>
</gene>
<feature type="transmembrane region" description="Helical" evidence="10">
    <location>
        <begin position="118"/>
        <end position="135"/>
    </location>
</feature>
<dbReference type="NCBIfam" id="TIGR00797">
    <property type="entry name" value="matE"/>
    <property type="match status" value="1"/>
</dbReference>
<dbReference type="GO" id="GO:0006811">
    <property type="term" value="P:monoatomic ion transport"/>
    <property type="evidence" value="ECO:0007669"/>
    <property type="project" value="UniProtKB-KW"/>
</dbReference>
<feature type="transmembrane region" description="Helical" evidence="10">
    <location>
        <begin position="264"/>
        <end position="285"/>
    </location>
</feature>
<feature type="transmembrane region" description="Helical" evidence="10">
    <location>
        <begin position="30"/>
        <end position="59"/>
    </location>
</feature>
<dbReference type="GO" id="GO:0015297">
    <property type="term" value="F:antiporter activity"/>
    <property type="evidence" value="ECO:0007669"/>
    <property type="project" value="UniProtKB-KW"/>
</dbReference>
<feature type="transmembrane region" description="Helical" evidence="10">
    <location>
        <begin position="176"/>
        <end position="201"/>
    </location>
</feature>
<evidence type="ECO:0000256" key="2">
    <source>
        <dbReference type="ARBA" id="ARBA00022448"/>
    </source>
</evidence>
<feature type="transmembrane region" description="Helical" evidence="10">
    <location>
        <begin position="147"/>
        <end position="170"/>
    </location>
</feature>
<dbReference type="AlphaFoldDB" id="A0AA37QDW4"/>
<evidence type="ECO:0000313" key="12">
    <source>
        <dbReference type="Proteomes" id="UP001161325"/>
    </source>
</evidence>
<feature type="transmembrane region" description="Helical" evidence="10">
    <location>
        <begin position="394"/>
        <end position="414"/>
    </location>
</feature>
<feature type="transmembrane region" description="Helical" evidence="10">
    <location>
        <begin position="79"/>
        <end position="98"/>
    </location>
</feature>
<evidence type="ECO:0000256" key="7">
    <source>
        <dbReference type="ARBA" id="ARBA00023065"/>
    </source>
</evidence>
<evidence type="ECO:0000256" key="1">
    <source>
        <dbReference type="ARBA" id="ARBA00004651"/>
    </source>
</evidence>
<keyword evidence="12" id="KW-1185">Reference proteome</keyword>
<feature type="transmembrane region" description="Helical" evidence="10">
    <location>
        <begin position="222"/>
        <end position="244"/>
    </location>
</feature>
<evidence type="ECO:0000256" key="9">
    <source>
        <dbReference type="ARBA" id="ARBA00031636"/>
    </source>
</evidence>
<dbReference type="GO" id="GO:0042910">
    <property type="term" value="F:xenobiotic transmembrane transporter activity"/>
    <property type="evidence" value="ECO:0007669"/>
    <property type="project" value="InterPro"/>
</dbReference>
<keyword evidence="7" id="KW-0406">Ion transport</keyword>
<reference evidence="11" key="1">
    <citation type="submission" date="2022-08" db="EMBL/GenBank/DDBJ databases">
        <title>Draft genome sequencing of Roseisolibacter agri AW1220.</title>
        <authorList>
            <person name="Tobiishi Y."/>
            <person name="Tonouchi A."/>
        </authorList>
    </citation>
    <scope>NUCLEOTIDE SEQUENCE</scope>
    <source>
        <strain evidence="11">AW1220</strain>
    </source>
</reference>
<dbReference type="PANTHER" id="PTHR43298:SF2">
    <property type="entry name" value="FMN_FAD EXPORTER YEEO-RELATED"/>
    <property type="match status" value="1"/>
</dbReference>
<evidence type="ECO:0000256" key="5">
    <source>
        <dbReference type="ARBA" id="ARBA00022692"/>
    </source>
</evidence>
<dbReference type="InterPro" id="IPR048279">
    <property type="entry name" value="MdtK-like"/>
</dbReference>
<feature type="transmembrane region" description="Helical" evidence="10">
    <location>
        <begin position="297"/>
        <end position="317"/>
    </location>
</feature>
<evidence type="ECO:0000256" key="3">
    <source>
        <dbReference type="ARBA" id="ARBA00022449"/>
    </source>
</evidence>